<dbReference type="RefSeq" id="WP_090725962.1">
    <property type="nucleotide sequence ID" value="NZ_BORR01000010.1"/>
</dbReference>
<dbReference type="Proteomes" id="UP000681162">
    <property type="component" value="Unassembled WGS sequence"/>
</dbReference>
<proteinExistence type="predicted"/>
<reference evidence="1 2" key="1">
    <citation type="submission" date="2021-03" db="EMBL/GenBank/DDBJ databases">
        <title>Antimicrobial resistance genes in bacteria isolated from Japanese honey, and their potential for conferring macrolide and lincosamide resistance in the American foulbrood pathogen Paenibacillus larvae.</title>
        <authorList>
            <person name="Okamoto M."/>
            <person name="Kumagai M."/>
            <person name="Kanamori H."/>
            <person name="Takamatsu D."/>
        </authorList>
    </citation>
    <scope>NUCLEOTIDE SEQUENCE [LARGE SCALE GENOMIC DNA]</scope>
    <source>
        <strain evidence="1 2">J41TS12</strain>
    </source>
</reference>
<organism evidence="1 2">
    <name type="scientific">Paenibacillus antibioticophila</name>
    <dbReference type="NCBI Taxonomy" id="1274374"/>
    <lineage>
        <taxon>Bacteria</taxon>
        <taxon>Bacillati</taxon>
        <taxon>Bacillota</taxon>
        <taxon>Bacilli</taxon>
        <taxon>Bacillales</taxon>
        <taxon>Paenibacillaceae</taxon>
        <taxon>Paenibacillus</taxon>
    </lineage>
</organism>
<evidence type="ECO:0000313" key="2">
    <source>
        <dbReference type="Proteomes" id="UP000681162"/>
    </source>
</evidence>
<dbReference type="EMBL" id="BORR01000010">
    <property type="protein sequence ID" value="GIO38064.1"/>
    <property type="molecule type" value="Genomic_DNA"/>
</dbReference>
<dbReference type="AlphaFoldDB" id="A0A920CI96"/>
<comment type="caution">
    <text evidence="1">The sequence shown here is derived from an EMBL/GenBank/DDBJ whole genome shotgun (WGS) entry which is preliminary data.</text>
</comment>
<sequence>MRITKNVRIQFSFGEDDEDTEDTYDIDLQISWEASNPTETEIKTSLDEVVRKWIRENVSYTWEEVEVEEDDP</sequence>
<name>A0A920CI96_9BACL</name>
<evidence type="ECO:0000313" key="1">
    <source>
        <dbReference type="EMBL" id="GIO38064.1"/>
    </source>
</evidence>
<protein>
    <submittedName>
        <fullName evidence="1">Uncharacterized protein</fullName>
    </submittedName>
</protein>
<gene>
    <name evidence="1" type="ORF">J41TS12_29250</name>
</gene>
<accession>A0A920CI96</accession>
<keyword evidence="2" id="KW-1185">Reference proteome</keyword>